<keyword evidence="8 13" id="KW-0694">RNA-binding</keyword>
<keyword evidence="2 13" id="KW-0820">tRNA-binding</keyword>
<evidence type="ECO:0000256" key="11">
    <source>
        <dbReference type="ARBA" id="ARBA00024779"/>
    </source>
</evidence>
<evidence type="ECO:0000256" key="9">
    <source>
        <dbReference type="ARBA" id="ARBA00022917"/>
    </source>
</evidence>
<dbReference type="EMBL" id="MEUF01000057">
    <property type="protein sequence ID" value="OGC33689.1"/>
    <property type="molecule type" value="Genomic_DNA"/>
</dbReference>
<dbReference type="CDD" id="cd00673">
    <property type="entry name" value="AlaRS_core"/>
    <property type="match status" value="1"/>
</dbReference>
<gene>
    <name evidence="13" type="primary">alaS</name>
    <name evidence="16" type="ORF">A2311_05065</name>
</gene>
<comment type="catalytic activity">
    <reaction evidence="12 13">
        <text>tRNA(Ala) + L-alanine + ATP = L-alanyl-tRNA(Ala) + AMP + diphosphate</text>
        <dbReference type="Rhea" id="RHEA:12540"/>
        <dbReference type="Rhea" id="RHEA-COMP:9657"/>
        <dbReference type="Rhea" id="RHEA-COMP:9923"/>
        <dbReference type="ChEBI" id="CHEBI:30616"/>
        <dbReference type="ChEBI" id="CHEBI:33019"/>
        <dbReference type="ChEBI" id="CHEBI:57972"/>
        <dbReference type="ChEBI" id="CHEBI:78442"/>
        <dbReference type="ChEBI" id="CHEBI:78497"/>
        <dbReference type="ChEBI" id="CHEBI:456215"/>
        <dbReference type="EC" id="6.1.1.7"/>
    </reaction>
</comment>
<reference evidence="16 17" key="1">
    <citation type="journal article" date="2016" name="Nat. Commun.">
        <title>Thousands of microbial genomes shed light on interconnected biogeochemical processes in an aquifer system.</title>
        <authorList>
            <person name="Anantharaman K."/>
            <person name="Brown C.T."/>
            <person name="Hug L.A."/>
            <person name="Sharon I."/>
            <person name="Castelle C.J."/>
            <person name="Probst A.J."/>
            <person name="Thomas B.C."/>
            <person name="Singh A."/>
            <person name="Wilkins M.J."/>
            <person name="Karaoz U."/>
            <person name="Brodie E.L."/>
            <person name="Williams K.H."/>
            <person name="Hubbard S.S."/>
            <person name="Banfield J.F."/>
        </authorList>
    </citation>
    <scope>NUCLEOTIDE SEQUENCE [LARGE SCALE GENOMIC DNA]</scope>
</reference>
<dbReference type="Pfam" id="PF01411">
    <property type="entry name" value="tRNA-synt_2c"/>
    <property type="match status" value="1"/>
</dbReference>
<dbReference type="Gene3D" id="3.30.980.10">
    <property type="entry name" value="Threonyl-trna Synthetase, Chain A, domain 2"/>
    <property type="match status" value="1"/>
</dbReference>
<dbReference type="Proteomes" id="UP000178951">
    <property type="component" value="Unassembled WGS sequence"/>
</dbReference>
<dbReference type="SUPFAM" id="SSF55186">
    <property type="entry name" value="ThrRS/AlaRS common domain"/>
    <property type="match status" value="1"/>
</dbReference>
<evidence type="ECO:0000313" key="16">
    <source>
        <dbReference type="EMBL" id="OGC33689.1"/>
    </source>
</evidence>
<evidence type="ECO:0000256" key="8">
    <source>
        <dbReference type="ARBA" id="ARBA00022884"/>
    </source>
</evidence>
<dbReference type="Pfam" id="PF02272">
    <property type="entry name" value="DHHA1"/>
    <property type="match status" value="1"/>
</dbReference>
<evidence type="ECO:0000256" key="3">
    <source>
        <dbReference type="ARBA" id="ARBA00022598"/>
    </source>
</evidence>
<dbReference type="PROSITE" id="PS50860">
    <property type="entry name" value="AA_TRNA_LIGASE_II_ALA"/>
    <property type="match status" value="1"/>
</dbReference>
<feature type="binding site" evidence="13">
    <location>
        <position position="545"/>
    </location>
    <ligand>
        <name>Zn(2+)</name>
        <dbReference type="ChEBI" id="CHEBI:29105"/>
    </ligand>
</feature>
<dbReference type="PRINTS" id="PR00980">
    <property type="entry name" value="TRNASYNTHALA"/>
</dbReference>
<evidence type="ECO:0000256" key="14">
    <source>
        <dbReference type="SAM" id="Coils"/>
    </source>
</evidence>
<dbReference type="Gene3D" id="3.10.310.40">
    <property type="match status" value="1"/>
</dbReference>
<comment type="domain">
    <text evidence="13">Consists of three domains; the N-terminal catalytic domain, the editing domain and the C-terminal C-Ala domain. The editing domain removes incorrectly charged amino acids, while the C-Ala domain, along with tRNA(Ala), serves as a bridge to cooperatively bring together the editing and aminoacylation centers thus stimulating deacylation of misacylated tRNAs.</text>
</comment>
<dbReference type="AlphaFoldDB" id="A0A1F4TM96"/>
<evidence type="ECO:0000256" key="6">
    <source>
        <dbReference type="ARBA" id="ARBA00022833"/>
    </source>
</evidence>
<dbReference type="EC" id="6.1.1.7" evidence="13"/>
<dbReference type="InterPro" id="IPR018162">
    <property type="entry name" value="Ala-tRNA-ligase_IIc_anticod-bd"/>
</dbReference>
<dbReference type="FunFam" id="3.30.980.10:FF:000004">
    <property type="entry name" value="Alanine--tRNA ligase, cytoplasmic"/>
    <property type="match status" value="1"/>
</dbReference>
<protein>
    <recommendedName>
        <fullName evidence="13">Alanine--tRNA ligase</fullName>
        <ecNumber evidence="13">6.1.1.7</ecNumber>
    </recommendedName>
    <alternativeName>
        <fullName evidence="13">Alanyl-tRNA synthetase</fullName>
        <shortName evidence="13">AlaRS</shortName>
    </alternativeName>
</protein>
<accession>A0A1F4TM96</accession>
<dbReference type="InterPro" id="IPR018163">
    <property type="entry name" value="Thr/Ala-tRNA-synth_IIc_edit"/>
</dbReference>
<dbReference type="STRING" id="1802583.A2311_05065"/>
<keyword evidence="3 13" id="KW-0436">Ligase</keyword>
<dbReference type="GO" id="GO:0005829">
    <property type="term" value="C:cytosol"/>
    <property type="evidence" value="ECO:0007669"/>
    <property type="project" value="TreeGrafter"/>
</dbReference>
<dbReference type="GO" id="GO:0008270">
    <property type="term" value="F:zinc ion binding"/>
    <property type="evidence" value="ECO:0007669"/>
    <property type="project" value="UniProtKB-UniRule"/>
</dbReference>
<organism evidence="16 17">
    <name type="scientific">candidate division WOR-1 bacterium RIFOXYB2_FULL_48_7</name>
    <dbReference type="NCBI Taxonomy" id="1802583"/>
    <lineage>
        <taxon>Bacteria</taxon>
        <taxon>Bacillati</taxon>
        <taxon>Saganbacteria</taxon>
    </lineage>
</organism>
<dbReference type="InterPro" id="IPR009000">
    <property type="entry name" value="Transl_B-barrel_sf"/>
</dbReference>
<keyword evidence="9 13" id="KW-0648">Protein biosynthesis</keyword>
<evidence type="ECO:0000256" key="13">
    <source>
        <dbReference type="HAMAP-Rule" id="MF_00036"/>
    </source>
</evidence>
<evidence type="ECO:0000256" key="10">
    <source>
        <dbReference type="ARBA" id="ARBA00023146"/>
    </source>
</evidence>
<dbReference type="InterPro" id="IPR012947">
    <property type="entry name" value="tRNA_SAD"/>
</dbReference>
<dbReference type="InterPro" id="IPR018165">
    <property type="entry name" value="Ala-tRNA-synth_IIc_core"/>
</dbReference>
<keyword evidence="4 13" id="KW-0479">Metal-binding</keyword>
<evidence type="ECO:0000313" key="17">
    <source>
        <dbReference type="Proteomes" id="UP000178951"/>
    </source>
</evidence>
<dbReference type="GO" id="GO:0005524">
    <property type="term" value="F:ATP binding"/>
    <property type="evidence" value="ECO:0007669"/>
    <property type="project" value="UniProtKB-UniRule"/>
</dbReference>
<dbReference type="NCBIfam" id="TIGR00344">
    <property type="entry name" value="alaS"/>
    <property type="match status" value="1"/>
</dbReference>
<keyword evidence="13" id="KW-0963">Cytoplasm</keyword>
<dbReference type="SUPFAM" id="SSF55681">
    <property type="entry name" value="Class II aaRS and biotin synthetases"/>
    <property type="match status" value="1"/>
</dbReference>
<evidence type="ECO:0000256" key="1">
    <source>
        <dbReference type="ARBA" id="ARBA00008226"/>
    </source>
</evidence>
<dbReference type="InterPro" id="IPR003156">
    <property type="entry name" value="DHHA1_dom"/>
</dbReference>
<dbReference type="Gene3D" id="2.40.30.130">
    <property type="match status" value="1"/>
</dbReference>
<keyword evidence="7 13" id="KW-0067">ATP-binding</keyword>
<keyword evidence="5 13" id="KW-0547">Nucleotide-binding</keyword>
<dbReference type="GO" id="GO:0000049">
    <property type="term" value="F:tRNA binding"/>
    <property type="evidence" value="ECO:0007669"/>
    <property type="project" value="UniProtKB-KW"/>
</dbReference>
<dbReference type="Gene3D" id="3.30.54.20">
    <property type="match status" value="1"/>
</dbReference>
<feature type="coiled-coil region" evidence="14">
    <location>
        <begin position="399"/>
        <end position="426"/>
    </location>
</feature>
<dbReference type="GO" id="GO:0006419">
    <property type="term" value="P:alanyl-tRNA aminoacylation"/>
    <property type="evidence" value="ECO:0007669"/>
    <property type="project" value="UniProtKB-UniRule"/>
</dbReference>
<dbReference type="InterPro" id="IPR002318">
    <property type="entry name" value="Ala-tRNA-lgiase_IIc"/>
</dbReference>
<dbReference type="SUPFAM" id="SSF50447">
    <property type="entry name" value="Translation proteins"/>
    <property type="match status" value="1"/>
</dbReference>
<feature type="domain" description="Alanyl-transfer RNA synthetases family profile" evidence="15">
    <location>
        <begin position="1"/>
        <end position="680"/>
    </location>
</feature>
<dbReference type="FunFam" id="3.10.310.40:FF:000001">
    <property type="entry name" value="Alanine--tRNA ligase"/>
    <property type="match status" value="1"/>
</dbReference>
<comment type="cofactor">
    <cofactor evidence="13">
        <name>Zn(2+)</name>
        <dbReference type="ChEBI" id="CHEBI:29105"/>
    </cofactor>
    <text evidence="13">Binds 1 zinc ion per subunit.</text>
</comment>
<dbReference type="GO" id="GO:0002161">
    <property type="term" value="F:aminoacyl-tRNA deacylase activity"/>
    <property type="evidence" value="ECO:0007669"/>
    <property type="project" value="TreeGrafter"/>
</dbReference>
<comment type="subcellular location">
    <subcellularLocation>
        <location evidence="13">Cytoplasm</location>
    </subcellularLocation>
</comment>
<dbReference type="FunFam" id="3.30.54.20:FF:000001">
    <property type="entry name" value="Alanine--tRNA ligase"/>
    <property type="match status" value="1"/>
</dbReference>
<sequence length="888" mass="98682">MKSSEIRDKYLKFFESKGHQVLPGSSLVPKDPTVLLTLAGMLQFKPIFLGMEKPEHKRAATVQRCMRMNDIVNVGQTPRHHTFFEMLGNFSFGDYFKKEAIQFAWELIAKEFAIPVTKLRIAVFEKDDEAYEIWRQDIGLPKEIIYRLGEDNNFWAAGPTGPCGPCSEIYYDLGEEKGCGKADCSPGCDCDRFLEIWNLVFIQFNRNEKGELLPLKQKGIDTGMGLERITAVLQGVGDNFETDLFVPLIDKIRGYAKTPNGVSLRIIADHSRSITNLIADGVFPSNTGRGYVLRRLVRRAVSHGRKCGIERPFLDEVALEVIAMMGDVYPHLKEKQQIIKAVIKEEEASFLTTLDKGLELFTEIIGRFAKEKMIPGLEAFKLHDTFGFPIELTVELAAEKGCQVEMNEYEAEMAKQRERARQSGIEGGKKNLLFGLELGQVKPTQFTGYEKQSEESKVAAIFPEQKLVILEKSPFYGQSGGQVGDTGLITAGDREYLVMNTLLAPPGIILHEVDKLDGLTVNAKVRATIDSAKRKATEAHHTATHLLHKALREVLGEHVKQAGSYVGPDKLRFDFSHFHAMSEEEINRVEELVNQQVKSKLKVEVLNKSYKDALKLGAMALFGEKYGDQVRVLKIGEYSIELCGGTHVKSTSDIGYFKIAVEGALGSGVRRIEAFAGQAAKVAIIFKAKSIFDAVSQLIEKYKLLRNEKSKLCVGQVTEANIFEIEVTEVDRLAKAIDTLDTKAVNNYLEHLYGRLDWLKERLAKEEKEIEQLRLQCASGLADSLLAEIKEVHGKKVLLKEVAGLGMEELRSLADTINQKAQPQVLALASNQTNRVSFLILAENAKQLADAFGREVVGKGGGKGNKVEGGGKDPTKIQAGLAAISQLI</sequence>
<comment type="caution">
    <text evidence="16">The sequence shown here is derived from an EMBL/GenBank/DDBJ whole genome shotgun (WGS) entry which is preliminary data.</text>
</comment>
<evidence type="ECO:0000256" key="7">
    <source>
        <dbReference type="ARBA" id="ARBA00022840"/>
    </source>
</evidence>
<feature type="coiled-coil region" evidence="14">
    <location>
        <begin position="749"/>
        <end position="783"/>
    </location>
</feature>
<proteinExistence type="inferred from homology"/>
<dbReference type="InterPro" id="IPR018164">
    <property type="entry name" value="Ala-tRNA-synth_IIc_N"/>
</dbReference>
<dbReference type="PANTHER" id="PTHR11777">
    <property type="entry name" value="ALANYL-TRNA SYNTHETASE"/>
    <property type="match status" value="1"/>
</dbReference>
<name>A0A1F4TM96_UNCSA</name>
<dbReference type="FunFam" id="3.30.930.10:FF:000004">
    <property type="entry name" value="Alanine--tRNA ligase"/>
    <property type="match status" value="1"/>
</dbReference>
<dbReference type="SUPFAM" id="SSF101353">
    <property type="entry name" value="Putative anticodon-binding domain of alanyl-tRNA synthetase (AlaRS)"/>
    <property type="match status" value="1"/>
</dbReference>
<keyword evidence="14" id="KW-0175">Coiled coil</keyword>
<evidence type="ECO:0000259" key="15">
    <source>
        <dbReference type="PROSITE" id="PS50860"/>
    </source>
</evidence>
<evidence type="ECO:0000256" key="2">
    <source>
        <dbReference type="ARBA" id="ARBA00022555"/>
    </source>
</evidence>
<feature type="binding site" evidence="13">
    <location>
        <position position="643"/>
    </location>
    <ligand>
        <name>Zn(2+)</name>
        <dbReference type="ChEBI" id="CHEBI:29105"/>
    </ligand>
</feature>
<dbReference type="InterPro" id="IPR023033">
    <property type="entry name" value="Ala_tRNA_ligase_euk/bac"/>
</dbReference>
<evidence type="ECO:0000256" key="4">
    <source>
        <dbReference type="ARBA" id="ARBA00022723"/>
    </source>
</evidence>
<dbReference type="PANTHER" id="PTHR11777:SF9">
    <property type="entry name" value="ALANINE--TRNA LIGASE, CYTOPLASMIC"/>
    <property type="match status" value="1"/>
</dbReference>
<dbReference type="SMART" id="SM00863">
    <property type="entry name" value="tRNA_SAD"/>
    <property type="match status" value="1"/>
</dbReference>
<evidence type="ECO:0000256" key="5">
    <source>
        <dbReference type="ARBA" id="ARBA00022741"/>
    </source>
</evidence>
<dbReference type="GO" id="GO:0004813">
    <property type="term" value="F:alanine-tRNA ligase activity"/>
    <property type="evidence" value="ECO:0007669"/>
    <property type="project" value="UniProtKB-UniRule"/>
</dbReference>
<dbReference type="Gene3D" id="3.30.930.10">
    <property type="entry name" value="Bira Bifunctional Protein, Domain 2"/>
    <property type="match status" value="1"/>
</dbReference>
<feature type="binding site" evidence="13">
    <location>
        <position position="647"/>
    </location>
    <ligand>
        <name>Zn(2+)</name>
        <dbReference type="ChEBI" id="CHEBI:29105"/>
    </ligand>
</feature>
<evidence type="ECO:0000256" key="12">
    <source>
        <dbReference type="ARBA" id="ARBA00048300"/>
    </source>
</evidence>
<dbReference type="InterPro" id="IPR050058">
    <property type="entry name" value="Ala-tRNA_ligase"/>
</dbReference>
<comment type="similarity">
    <text evidence="1 13">Belongs to the class-II aminoacyl-tRNA synthetase family.</text>
</comment>
<dbReference type="InterPro" id="IPR045864">
    <property type="entry name" value="aa-tRNA-synth_II/BPL/LPL"/>
</dbReference>
<dbReference type="HAMAP" id="MF_00036_B">
    <property type="entry name" value="Ala_tRNA_synth_B"/>
    <property type="match status" value="1"/>
</dbReference>
<comment type="function">
    <text evidence="11 13">Catalyzes the attachment of alanine to tRNA(Ala) in a two-step reaction: alanine is first activated by ATP to form Ala-AMP and then transferred to the acceptor end of tRNA(Ala). Also edits incorrectly charged Ser-tRNA(Ala) and Gly-tRNA(Ala) via its editing domain.</text>
</comment>
<keyword evidence="10 13" id="KW-0030">Aminoacyl-tRNA synthetase</keyword>
<feature type="binding site" evidence="13">
    <location>
        <position position="541"/>
    </location>
    <ligand>
        <name>Zn(2+)</name>
        <dbReference type="ChEBI" id="CHEBI:29105"/>
    </ligand>
</feature>
<keyword evidence="6 13" id="KW-0862">Zinc</keyword>
<dbReference type="Pfam" id="PF07973">
    <property type="entry name" value="tRNA_SAD"/>
    <property type="match status" value="1"/>
</dbReference>